<dbReference type="InterPro" id="IPR010667">
    <property type="entry name" value="Phage_T4_Gp19"/>
</dbReference>
<accession>A0ABR6YFK9</accession>
<keyword evidence="2" id="KW-1185">Reference proteome</keyword>
<evidence type="ECO:0000313" key="2">
    <source>
        <dbReference type="Proteomes" id="UP000624279"/>
    </source>
</evidence>
<dbReference type="Proteomes" id="UP000624279">
    <property type="component" value="Unassembled WGS sequence"/>
</dbReference>
<sequence>MSGEYFELGYPPSAFYFSVGFVLGVGATGIQVPDASFSEVSGIGTEMETEAVVEGGENRFVHQLPKQIKHGNLELKRGIANANSPLYKWCKSTLEGEFIKMIEAKSVLVKLIGGNKQILRAWEFHDAYPVKWDVEAFNSTKNDVAVEKIAFAYTYSQRIR</sequence>
<comment type="caution">
    <text evidence="1">The sequence shown here is derived from an EMBL/GenBank/DDBJ whole genome shotgun (WGS) entry which is preliminary data.</text>
</comment>
<gene>
    <name evidence="1" type="ORF">H8K55_17045</name>
</gene>
<organism evidence="1 2">
    <name type="scientific">Undibacterium flavidum</name>
    <dbReference type="NCBI Taxonomy" id="2762297"/>
    <lineage>
        <taxon>Bacteria</taxon>
        <taxon>Pseudomonadati</taxon>
        <taxon>Pseudomonadota</taxon>
        <taxon>Betaproteobacteria</taxon>
        <taxon>Burkholderiales</taxon>
        <taxon>Oxalobacteraceae</taxon>
        <taxon>Undibacterium</taxon>
    </lineage>
</organism>
<proteinExistence type="predicted"/>
<name>A0ABR6YFK9_9BURK</name>
<dbReference type="PANTHER" id="PTHR38009:SF1">
    <property type="entry name" value="CONSERVED HYPOTHETICAL PHAGE TAIL PROTEIN"/>
    <property type="match status" value="1"/>
</dbReference>
<dbReference type="InterPro" id="IPR011747">
    <property type="entry name" value="CHP02241"/>
</dbReference>
<dbReference type="NCBIfam" id="TIGR02241">
    <property type="entry name" value="conserved hypothetical phage tail region protein"/>
    <property type="match status" value="1"/>
</dbReference>
<dbReference type="PANTHER" id="PTHR38009">
    <property type="entry name" value="CONSERVED HYPOTHETICAL PHAGE TAIL PROTEIN"/>
    <property type="match status" value="1"/>
</dbReference>
<dbReference type="EMBL" id="JACOGA010000017">
    <property type="protein sequence ID" value="MBC3875298.1"/>
    <property type="molecule type" value="Genomic_DNA"/>
</dbReference>
<dbReference type="RefSeq" id="WP_186943269.1">
    <property type="nucleotide sequence ID" value="NZ_JACOGA010000017.1"/>
</dbReference>
<dbReference type="Pfam" id="PF06841">
    <property type="entry name" value="Phage_T4_gp19"/>
    <property type="match status" value="1"/>
</dbReference>
<protein>
    <submittedName>
        <fullName evidence="1">Phage tail protein</fullName>
    </submittedName>
</protein>
<reference evidence="1 2" key="1">
    <citation type="submission" date="2020-08" db="EMBL/GenBank/DDBJ databases">
        <title>Novel species isolated from subtropical streams in China.</title>
        <authorList>
            <person name="Lu H."/>
        </authorList>
    </citation>
    <scope>NUCLEOTIDE SEQUENCE [LARGE SCALE GENOMIC DNA]</scope>
    <source>
        <strain evidence="1 2">LX15W</strain>
    </source>
</reference>
<evidence type="ECO:0000313" key="1">
    <source>
        <dbReference type="EMBL" id="MBC3875298.1"/>
    </source>
</evidence>